<keyword evidence="2" id="KW-1185">Reference proteome</keyword>
<dbReference type="Proteomes" id="UP000324376">
    <property type="component" value="Unassembled WGS sequence"/>
</dbReference>
<dbReference type="Gene3D" id="3.30.420.250">
    <property type="match status" value="1"/>
</dbReference>
<accession>A0A5S5BX43</accession>
<dbReference type="Pfam" id="PF12864">
    <property type="entry name" value="DUF3822"/>
    <property type="match status" value="1"/>
</dbReference>
<evidence type="ECO:0000313" key="1">
    <source>
        <dbReference type="EMBL" id="TYP71539.1"/>
    </source>
</evidence>
<gene>
    <name evidence="1" type="ORF">BD809_109121</name>
</gene>
<dbReference type="OrthoDB" id="658622at2"/>
<dbReference type="CDD" id="cd24013">
    <property type="entry name" value="ASKHA_ATPase_BT3980-like"/>
    <property type="match status" value="1"/>
</dbReference>
<protein>
    <submittedName>
        <fullName evidence="1">Uncharacterized protein DUF3822</fullName>
    </submittedName>
</protein>
<reference evidence="1 2" key="1">
    <citation type="submission" date="2019-07" db="EMBL/GenBank/DDBJ databases">
        <title>Genomic Encyclopedia of Archaeal and Bacterial Type Strains, Phase II (KMG-II): from individual species to whole genera.</title>
        <authorList>
            <person name="Goeker M."/>
        </authorList>
    </citation>
    <scope>NUCLEOTIDE SEQUENCE [LARGE SCALE GENOMIC DNA]</scope>
    <source>
        <strain evidence="1 2">DSM 17527</strain>
    </source>
</reference>
<dbReference type="EMBL" id="VNHU01000009">
    <property type="protein sequence ID" value="TYP71539.1"/>
    <property type="molecule type" value="Genomic_DNA"/>
</dbReference>
<dbReference type="InterPro" id="IPR024213">
    <property type="entry name" value="DUF3822"/>
</dbReference>
<evidence type="ECO:0000313" key="2">
    <source>
        <dbReference type="Proteomes" id="UP000324376"/>
    </source>
</evidence>
<dbReference type="AlphaFoldDB" id="A0A5S5BX43"/>
<dbReference type="Gene3D" id="3.30.420.260">
    <property type="match status" value="1"/>
</dbReference>
<dbReference type="RefSeq" id="WP_148783428.1">
    <property type="nucleotide sequence ID" value="NZ_VNHU01000009.1"/>
</dbReference>
<organism evidence="1 2">
    <name type="scientific">Aquimarina intermedia</name>
    <dbReference type="NCBI Taxonomy" id="350814"/>
    <lineage>
        <taxon>Bacteria</taxon>
        <taxon>Pseudomonadati</taxon>
        <taxon>Bacteroidota</taxon>
        <taxon>Flavobacteriia</taxon>
        <taxon>Flavobacteriales</taxon>
        <taxon>Flavobacteriaceae</taxon>
        <taxon>Aquimarina</taxon>
    </lineage>
</organism>
<proteinExistence type="predicted"/>
<name>A0A5S5BX43_9FLAO</name>
<comment type="caution">
    <text evidence="1">The sequence shown here is derived from an EMBL/GenBank/DDBJ whole genome shotgun (WGS) entry which is preliminary data.</text>
</comment>
<sequence length="272" mass="31522">MAQTINKITDDTVYTLSIQVSLNGLSFCCKNSDNEVLTLVSKSFDMQLSPELVLDKIKGYFEELEELQADFKTIEVIYQNDLYTLVPAPLFDEGMLKEYLSTNIKVLDTDFIAFDELPQRDMVIVYVPYANINNYFFENFGSFTYKHSTTILVDTLSGYEKHATTQRIYVNIHTVSFDCIAFEKGKLLLCNTFSCESKEDFLYYLMFVVEQLSFNPEVFELIFLGTITEDDPYYLIAYQYIRHLSVGTPDNKAKILNTTDSTTHRYFTLLNY</sequence>